<evidence type="ECO:0000313" key="2">
    <source>
        <dbReference type="EMBL" id="VDD82928.1"/>
    </source>
</evidence>
<keyword evidence="3" id="KW-1185">Reference proteome</keyword>
<evidence type="ECO:0000313" key="4">
    <source>
        <dbReference type="WBParaSite" id="MCOS_0000893001-mRNA-1"/>
    </source>
</evidence>
<dbReference type="AlphaFoldDB" id="A0A0R3UMF8"/>
<feature type="compositionally biased region" description="Low complexity" evidence="1">
    <location>
        <begin position="134"/>
        <end position="146"/>
    </location>
</feature>
<dbReference type="STRING" id="53468.A0A0R3UMF8"/>
<accession>A0A0R3UMF8</accession>
<proteinExistence type="predicted"/>
<name>A0A0R3UMF8_MESCO</name>
<protein>
    <submittedName>
        <fullName evidence="4">Ecdysone-induced protein 74EF</fullName>
    </submittedName>
</protein>
<feature type="region of interest" description="Disordered" evidence="1">
    <location>
        <begin position="82"/>
        <end position="163"/>
    </location>
</feature>
<reference evidence="2 3" key="2">
    <citation type="submission" date="2018-10" db="EMBL/GenBank/DDBJ databases">
        <authorList>
            <consortium name="Pathogen Informatics"/>
        </authorList>
    </citation>
    <scope>NUCLEOTIDE SEQUENCE [LARGE SCALE GENOMIC DNA]</scope>
</reference>
<dbReference type="EMBL" id="UXSR01005600">
    <property type="protein sequence ID" value="VDD82928.1"/>
    <property type="molecule type" value="Genomic_DNA"/>
</dbReference>
<feature type="compositionally biased region" description="Gly residues" evidence="1">
    <location>
        <begin position="89"/>
        <end position="98"/>
    </location>
</feature>
<gene>
    <name evidence="2" type="ORF">MCOS_LOCUS8931</name>
</gene>
<sequence length="163" mass="18193">MKRSDTELETWATNYPVPVTTGTTQPRGLYRDQMQMQYSSSTCSNNPTPYRVDNDFAATPKLIPPSSHIYMGEVTYQQQRWQQQQAQMVGGGGGGGGDMYIQQSQHSSSSSSVMMVPPTPQSQQYYMAPPTALPNQLQQHQQQMKPHQPPPQSGHSRAYPALM</sequence>
<evidence type="ECO:0000256" key="1">
    <source>
        <dbReference type="SAM" id="MobiDB-lite"/>
    </source>
</evidence>
<organism evidence="4">
    <name type="scientific">Mesocestoides corti</name>
    <name type="common">Flatworm</name>
    <dbReference type="NCBI Taxonomy" id="53468"/>
    <lineage>
        <taxon>Eukaryota</taxon>
        <taxon>Metazoa</taxon>
        <taxon>Spiralia</taxon>
        <taxon>Lophotrochozoa</taxon>
        <taxon>Platyhelminthes</taxon>
        <taxon>Cestoda</taxon>
        <taxon>Eucestoda</taxon>
        <taxon>Cyclophyllidea</taxon>
        <taxon>Mesocestoididae</taxon>
        <taxon>Mesocestoides</taxon>
    </lineage>
</organism>
<dbReference type="WBParaSite" id="MCOS_0000893001-mRNA-1">
    <property type="protein sequence ID" value="MCOS_0000893001-mRNA-1"/>
    <property type="gene ID" value="MCOS_0000893001"/>
</dbReference>
<feature type="compositionally biased region" description="Low complexity" evidence="1">
    <location>
        <begin position="102"/>
        <end position="112"/>
    </location>
</feature>
<dbReference type="Proteomes" id="UP000267029">
    <property type="component" value="Unassembled WGS sequence"/>
</dbReference>
<reference evidence="4" key="1">
    <citation type="submission" date="2016-04" db="UniProtKB">
        <authorList>
            <consortium name="WormBaseParasite"/>
        </authorList>
    </citation>
    <scope>IDENTIFICATION</scope>
</reference>
<evidence type="ECO:0000313" key="3">
    <source>
        <dbReference type="Proteomes" id="UP000267029"/>
    </source>
</evidence>